<organism evidence="1">
    <name type="scientific">uncultured Acidimicrobiales bacterium</name>
    <dbReference type="NCBI Taxonomy" id="310071"/>
    <lineage>
        <taxon>Bacteria</taxon>
        <taxon>Bacillati</taxon>
        <taxon>Actinomycetota</taxon>
        <taxon>Acidimicrobiia</taxon>
        <taxon>Acidimicrobiales</taxon>
        <taxon>environmental samples</taxon>
    </lineage>
</organism>
<evidence type="ECO:0000313" key="1">
    <source>
        <dbReference type="EMBL" id="CAA9231281.1"/>
    </source>
</evidence>
<protein>
    <submittedName>
        <fullName evidence="1">Uncharacterized protein</fullName>
    </submittedName>
</protein>
<reference evidence="1" key="1">
    <citation type="submission" date="2020-02" db="EMBL/GenBank/DDBJ databases">
        <authorList>
            <person name="Meier V. D."/>
        </authorList>
    </citation>
    <scope>NUCLEOTIDE SEQUENCE</scope>
    <source>
        <strain evidence="1">AVDCRST_MAG10</strain>
    </source>
</reference>
<gene>
    <name evidence="1" type="ORF">AVDCRST_MAG10-1177</name>
</gene>
<sequence length="84" mass="9179">MLEVARGDARGLDERLDLALLEADDPAELVGRKLALVDQAVEGADRHPQPPSRFARAHPANVVVWHAAHCSQESPFLIVPHEIS</sequence>
<proteinExistence type="predicted"/>
<dbReference type="EMBL" id="CADCTB010000079">
    <property type="protein sequence ID" value="CAA9231281.1"/>
    <property type="molecule type" value="Genomic_DNA"/>
</dbReference>
<accession>A0A6J4HS39</accession>
<name>A0A6J4HS39_9ACTN</name>
<dbReference type="AlphaFoldDB" id="A0A6J4HS39"/>